<evidence type="ECO:0000256" key="5">
    <source>
        <dbReference type="ARBA" id="ARBA00048550"/>
    </source>
</evidence>
<sequence>MNIVEIIEKKSQNQKLTSQEIEFFVKGFQNGSIKDYQASALLVAICINGMSDQEIFALTQAMVESGIKLDLTSISGFKIDKHSTGGVGDKLSLIIGPILAALGYKFPKMAGRGLGFTGGTIDKLESITNFNTSITVDKFLAQVDKIGLAIISQSKHLVPADKKLYALRDVTGTVNSIGLIASSIMSKKIATGADLILIDVKFGDGAFMKKLSDAKLLAQKLVDIGNHFGKKTFVEITNMSLPLGKMIGNKNEVIEAQAILAGNQKDSLSKFAFSMVERLLINWGSHKESEAKRLIQQTIDSGTALEKFNQMITAQGGNPKEITSFKFWTPAHKYEVRAQQSGYVKWESALAFGKIAHHLGSGRTFKEDAIDQDAGVQLICENGDYVVEDQVLFVLYSSKKIAIEQLQSLIDEAYAIVDKPHKAKMFWGSYS</sequence>
<dbReference type="Gene3D" id="1.20.970.10">
    <property type="entry name" value="Transferase, Pyrimidine Nucleoside Phosphorylase, Chain C"/>
    <property type="match status" value="1"/>
</dbReference>
<keyword evidence="9" id="KW-1185">Reference proteome</keyword>
<dbReference type="NCBIfam" id="TIGR02644">
    <property type="entry name" value="Y_phosphoryl"/>
    <property type="match status" value="1"/>
</dbReference>
<dbReference type="PANTHER" id="PTHR10515">
    <property type="entry name" value="THYMIDINE PHOSPHORYLASE"/>
    <property type="match status" value="1"/>
</dbReference>
<comment type="catalytic activity">
    <reaction evidence="5">
        <text>thymidine + phosphate = 2-deoxy-alpha-D-ribose 1-phosphate + thymine</text>
        <dbReference type="Rhea" id="RHEA:16037"/>
        <dbReference type="ChEBI" id="CHEBI:17748"/>
        <dbReference type="ChEBI" id="CHEBI:17821"/>
        <dbReference type="ChEBI" id="CHEBI:43474"/>
        <dbReference type="ChEBI" id="CHEBI:57259"/>
        <dbReference type="EC" id="2.4.2.4"/>
    </reaction>
</comment>
<dbReference type="Proteomes" id="UP000019229">
    <property type="component" value="Chromosome"/>
</dbReference>
<dbReference type="InterPro" id="IPR000053">
    <property type="entry name" value="Thymidine/pyrmidine_PPase"/>
</dbReference>
<evidence type="ECO:0000256" key="4">
    <source>
        <dbReference type="ARBA" id="ARBA00022679"/>
    </source>
</evidence>
<dbReference type="GO" id="GO:0004645">
    <property type="term" value="F:1,4-alpha-oligoglucan phosphorylase activity"/>
    <property type="evidence" value="ECO:0007669"/>
    <property type="project" value="InterPro"/>
</dbReference>
<dbReference type="InterPro" id="IPR017872">
    <property type="entry name" value="Pyrmidine_PPase_CS"/>
</dbReference>
<dbReference type="HOGENOM" id="CLU_025040_0_1_14"/>
<dbReference type="SUPFAM" id="SSF47648">
    <property type="entry name" value="Nucleoside phosphorylase/phosphoribosyltransferase N-terminal domain"/>
    <property type="match status" value="1"/>
</dbReference>
<dbReference type="GO" id="GO:0006213">
    <property type="term" value="P:pyrimidine nucleoside metabolic process"/>
    <property type="evidence" value="ECO:0007669"/>
    <property type="project" value="InterPro"/>
</dbReference>
<dbReference type="GO" id="GO:0009032">
    <property type="term" value="F:thymidine phosphorylase activity"/>
    <property type="evidence" value="ECO:0007669"/>
    <property type="project" value="UniProtKB-EC"/>
</dbReference>
<dbReference type="InterPro" id="IPR035902">
    <property type="entry name" value="Nuc_phospho_transferase"/>
</dbReference>
<dbReference type="NCBIfam" id="NF004490">
    <property type="entry name" value="PRK05820.1"/>
    <property type="match status" value="1"/>
</dbReference>
<evidence type="ECO:0000256" key="1">
    <source>
        <dbReference type="ARBA" id="ARBA00006915"/>
    </source>
</evidence>
<dbReference type="GO" id="GO:0005829">
    <property type="term" value="C:cytosol"/>
    <property type="evidence" value="ECO:0007669"/>
    <property type="project" value="TreeGrafter"/>
</dbReference>
<dbReference type="SUPFAM" id="SSF54680">
    <property type="entry name" value="Pyrimidine nucleoside phosphorylase C-terminal domain"/>
    <property type="match status" value="1"/>
</dbReference>
<dbReference type="InterPro" id="IPR013102">
    <property type="entry name" value="PYNP_C"/>
</dbReference>
<dbReference type="PANTHER" id="PTHR10515:SF0">
    <property type="entry name" value="THYMIDINE PHOSPHORYLASE"/>
    <property type="match status" value="1"/>
</dbReference>
<dbReference type="GO" id="GO:0006206">
    <property type="term" value="P:pyrimidine nucleobase metabolic process"/>
    <property type="evidence" value="ECO:0007669"/>
    <property type="project" value="InterPro"/>
</dbReference>
<dbReference type="STRING" id="743966.MYB_01530"/>
<evidence type="ECO:0000256" key="3">
    <source>
        <dbReference type="ARBA" id="ARBA00022676"/>
    </source>
</evidence>
<dbReference type="SMART" id="SM00941">
    <property type="entry name" value="PYNP_C"/>
    <property type="match status" value="1"/>
</dbReference>
<dbReference type="InterPro" id="IPR036320">
    <property type="entry name" value="Glycosyl_Trfase_fam3_N_dom_sf"/>
</dbReference>
<name>W5UU23_9BACT</name>
<dbReference type="InterPro" id="IPR017459">
    <property type="entry name" value="Glycosyl_Trfase_fam3_N_dom"/>
</dbReference>
<dbReference type="InterPro" id="IPR018090">
    <property type="entry name" value="Pyrmidine_PPas_bac/euk"/>
</dbReference>
<dbReference type="PATRIC" id="fig|743966.3.peg.308"/>
<dbReference type="AlphaFoldDB" id="W5UU23"/>
<comment type="function">
    <text evidence="6">The enzymes which catalyze the reversible phosphorolysis of pyrimidine nucleosides are involved in the degradation of these compounds and in their utilization as carbon and energy sources, or in the rescue of pyrimidine bases for nucleotide synthesis.</text>
</comment>
<dbReference type="Pfam" id="PF07831">
    <property type="entry name" value="PYNP_C"/>
    <property type="match status" value="1"/>
</dbReference>
<feature type="domain" description="Pyrimidine nucleoside phosphorylase C-terminal" evidence="7">
    <location>
        <begin position="343"/>
        <end position="417"/>
    </location>
</feature>
<dbReference type="PROSITE" id="PS00647">
    <property type="entry name" value="THYMID_PHOSPHORYLASE"/>
    <property type="match status" value="1"/>
</dbReference>
<evidence type="ECO:0000313" key="9">
    <source>
        <dbReference type="Proteomes" id="UP000019229"/>
    </source>
</evidence>
<dbReference type="SUPFAM" id="SSF52418">
    <property type="entry name" value="Nucleoside phosphorylase/phosphoribosyltransferase catalytic domain"/>
    <property type="match status" value="1"/>
</dbReference>
<dbReference type="InterPro" id="IPR000312">
    <property type="entry name" value="Glycosyl_Trfase_fam3"/>
</dbReference>
<organism evidence="8 9">
    <name type="scientific">Mesomycoplasma bovoculi M165/69</name>
    <dbReference type="NCBI Taxonomy" id="743966"/>
    <lineage>
        <taxon>Bacteria</taxon>
        <taxon>Bacillati</taxon>
        <taxon>Mycoplasmatota</taxon>
        <taxon>Mycoplasmoidales</taxon>
        <taxon>Metamycoplasmataceae</taxon>
        <taxon>Mesomycoplasma</taxon>
    </lineage>
</organism>
<dbReference type="OrthoDB" id="9763887at2"/>
<accession>W5UU23</accession>
<evidence type="ECO:0000256" key="6">
    <source>
        <dbReference type="ARBA" id="ARBA00056338"/>
    </source>
</evidence>
<dbReference type="EMBL" id="CP007154">
    <property type="protein sequence ID" value="AHH45315.1"/>
    <property type="molecule type" value="Genomic_DNA"/>
</dbReference>
<reference evidence="8 9" key="1">
    <citation type="journal article" date="2014" name="Genome Announc.">
        <title>Complete Genome Sequence of Mycoplasma bovoculi Strain M165/69T (ATCC 29104).</title>
        <authorList>
            <person name="Calcutt M.J."/>
            <person name="Foecking M.F."/>
        </authorList>
    </citation>
    <scope>NUCLEOTIDE SEQUENCE [LARGE SCALE GENOMIC DNA]</scope>
    <source>
        <strain evidence="8">M165/69</strain>
    </source>
</reference>
<dbReference type="Pfam" id="PF00591">
    <property type="entry name" value="Glycos_transf_3"/>
    <property type="match status" value="1"/>
</dbReference>
<dbReference type="Pfam" id="PF02885">
    <property type="entry name" value="Glycos_trans_3N"/>
    <property type="match status" value="1"/>
</dbReference>
<evidence type="ECO:0000256" key="2">
    <source>
        <dbReference type="ARBA" id="ARBA00011738"/>
    </source>
</evidence>
<dbReference type="KEGG" id="mbc:MYB_01530"/>
<dbReference type="RefSeq" id="WP_022934757.1">
    <property type="nucleotide sequence ID" value="NZ_CP007154.1"/>
</dbReference>
<gene>
    <name evidence="8" type="primary">deoA</name>
    <name evidence="8" type="ORF">MYB_01530</name>
</gene>
<dbReference type="Gene3D" id="3.40.1030.10">
    <property type="entry name" value="Nucleoside phosphorylase/phosphoribosyltransferase catalytic domain"/>
    <property type="match status" value="1"/>
</dbReference>
<dbReference type="PIRSF" id="PIRSF000478">
    <property type="entry name" value="TP_PyNP"/>
    <property type="match status" value="1"/>
</dbReference>
<dbReference type="Gene3D" id="3.90.1170.30">
    <property type="entry name" value="Pyrimidine nucleoside phosphorylase-like, C-terminal domain"/>
    <property type="match status" value="1"/>
</dbReference>
<dbReference type="FunFam" id="3.40.1030.10:FF:000003">
    <property type="entry name" value="Pyrimidine-nucleoside phosphorylase"/>
    <property type="match status" value="1"/>
</dbReference>
<keyword evidence="3" id="KW-0328">Glycosyltransferase</keyword>
<comment type="similarity">
    <text evidence="1">Belongs to the thymidine/pyrimidine-nucleoside phosphorylase family.</text>
</comment>
<keyword evidence="4" id="KW-0808">Transferase</keyword>
<evidence type="ECO:0000259" key="7">
    <source>
        <dbReference type="SMART" id="SM00941"/>
    </source>
</evidence>
<evidence type="ECO:0000313" key="8">
    <source>
        <dbReference type="EMBL" id="AHH45315.1"/>
    </source>
</evidence>
<proteinExistence type="inferred from homology"/>
<protein>
    <submittedName>
        <fullName evidence="8">Thymidine phosphorylase</fullName>
    </submittedName>
</protein>
<dbReference type="InterPro" id="IPR036566">
    <property type="entry name" value="PYNP-like_C_sf"/>
</dbReference>
<dbReference type="eggNOG" id="COG0213">
    <property type="taxonomic scope" value="Bacteria"/>
</dbReference>
<comment type="subunit">
    <text evidence="2">Homodimer.</text>
</comment>